<proteinExistence type="predicted"/>
<name>A0AAF0WME5_DAUCS</name>
<dbReference type="GO" id="GO:0005657">
    <property type="term" value="C:replication fork"/>
    <property type="evidence" value="ECO:0007669"/>
    <property type="project" value="TreeGrafter"/>
</dbReference>
<dbReference type="EMBL" id="CP093345">
    <property type="protein sequence ID" value="WOG92307.1"/>
    <property type="molecule type" value="Genomic_DNA"/>
</dbReference>
<feature type="domain" description="DNA helicase Pif1-like 2B" evidence="1">
    <location>
        <begin position="1"/>
        <end position="22"/>
    </location>
</feature>
<dbReference type="AlphaFoldDB" id="A0AAF0WME5"/>
<dbReference type="SUPFAM" id="SSF52540">
    <property type="entry name" value="P-loop containing nucleoside triphosphate hydrolases"/>
    <property type="match status" value="1"/>
</dbReference>
<protein>
    <recommendedName>
        <fullName evidence="1">DNA helicase Pif1-like 2B domain-containing protein</fullName>
    </recommendedName>
</protein>
<dbReference type="InterPro" id="IPR027417">
    <property type="entry name" value="P-loop_NTPase"/>
</dbReference>
<evidence type="ECO:0000313" key="3">
    <source>
        <dbReference type="Proteomes" id="UP000077755"/>
    </source>
</evidence>
<dbReference type="PANTHER" id="PTHR23274">
    <property type="entry name" value="DNA HELICASE-RELATED"/>
    <property type="match status" value="1"/>
</dbReference>
<evidence type="ECO:0000313" key="2">
    <source>
        <dbReference type="EMBL" id="WOG92307.1"/>
    </source>
</evidence>
<dbReference type="GO" id="GO:0006260">
    <property type="term" value="P:DNA replication"/>
    <property type="evidence" value="ECO:0007669"/>
    <property type="project" value="TreeGrafter"/>
</dbReference>
<dbReference type="InterPro" id="IPR049163">
    <property type="entry name" value="Pif1-like_2B_dom"/>
</dbReference>
<reference evidence="2" key="2">
    <citation type="submission" date="2022-03" db="EMBL/GenBank/DDBJ databases">
        <title>Draft title - Genomic analysis of global carrot germplasm unveils the trajectory of domestication and the origin of high carotenoid orange carrot.</title>
        <authorList>
            <person name="Iorizzo M."/>
            <person name="Ellison S."/>
            <person name="Senalik D."/>
            <person name="Macko-Podgorni A."/>
            <person name="Grzebelus D."/>
            <person name="Bostan H."/>
            <person name="Rolling W."/>
            <person name="Curaba J."/>
            <person name="Simon P."/>
        </authorList>
    </citation>
    <scope>NUCLEOTIDE SEQUENCE</scope>
    <source>
        <tissue evidence="2">Leaf</tissue>
    </source>
</reference>
<sequence>MLMRNLNQINGLCNGTRMIVTGCKKNSIECEIMCGSHIGTKHLIPRIEMIPTETPWPFDFKRTQFPLQICFAMTINKSQGQSLDKVGIFLPRPVFCHGQLYVCSF</sequence>
<accession>A0AAF0WME5</accession>
<dbReference type="PANTHER" id="PTHR23274:SF48">
    <property type="entry name" value="ATP-DEPENDENT DNA HELICASE"/>
    <property type="match status" value="1"/>
</dbReference>
<evidence type="ECO:0000259" key="1">
    <source>
        <dbReference type="Pfam" id="PF21530"/>
    </source>
</evidence>
<reference evidence="2" key="1">
    <citation type="journal article" date="2016" name="Nat. Genet.">
        <title>A high-quality carrot genome assembly provides new insights into carotenoid accumulation and asterid genome evolution.</title>
        <authorList>
            <person name="Iorizzo M."/>
            <person name="Ellison S."/>
            <person name="Senalik D."/>
            <person name="Zeng P."/>
            <person name="Satapoomin P."/>
            <person name="Huang J."/>
            <person name="Bowman M."/>
            <person name="Iovene M."/>
            <person name="Sanseverino W."/>
            <person name="Cavagnaro P."/>
            <person name="Yildiz M."/>
            <person name="Macko-Podgorni A."/>
            <person name="Moranska E."/>
            <person name="Grzebelus E."/>
            <person name="Grzebelus D."/>
            <person name="Ashrafi H."/>
            <person name="Zheng Z."/>
            <person name="Cheng S."/>
            <person name="Spooner D."/>
            <person name="Van Deynze A."/>
            <person name="Simon P."/>
        </authorList>
    </citation>
    <scope>NUCLEOTIDE SEQUENCE</scope>
    <source>
        <tissue evidence="2">Leaf</tissue>
    </source>
</reference>
<dbReference type="Pfam" id="PF21530">
    <property type="entry name" value="Pif1_2B_dom"/>
    <property type="match status" value="1"/>
</dbReference>
<keyword evidence="3" id="KW-1185">Reference proteome</keyword>
<organism evidence="2 3">
    <name type="scientific">Daucus carota subsp. sativus</name>
    <name type="common">Carrot</name>
    <dbReference type="NCBI Taxonomy" id="79200"/>
    <lineage>
        <taxon>Eukaryota</taxon>
        <taxon>Viridiplantae</taxon>
        <taxon>Streptophyta</taxon>
        <taxon>Embryophyta</taxon>
        <taxon>Tracheophyta</taxon>
        <taxon>Spermatophyta</taxon>
        <taxon>Magnoliopsida</taxon>
        <taxon>eudicotyledons</taxon>
        <taxon>Gunneridae</taxon>
        <taxon>Pentapetalae</taxon>
        <taxon>asterids</taxon>
        <taxon>campanulids</taxon>
        <taxon>Apiales</taxon>
        <taxon>Apiaceae</taxon>
        <taxon>Apioideae</taxon>
        <taxon>Scandiceae</taxon>
        <taxon>Daucinae</taxon>
        <taxon>Daucus</taxon>
        <taxon>Daucus sect. Daucus</taxon>
    </lineage>
</organism>
<gene>
    <name evidence="2" type="ORF">DCAR_0311570</name>
</gene>
<dbReference type="Proteomes" id="UP000077755">
    <property type="component" value="Chromosome 3"/>
</dbReference>